<dbReference type="Gene3D" id="3.40.850.10">
    <property type="entry name" value="Kinesin motor domain"/>
    <property type="match status" value="1"/>
</dbReference>
<dbReference type="FunFam" id="1.20.120.720:FF:000001">
    <property type="entry name" value="Myosin heavy chain, muscle"/>
    <property type="match status" value="1"/>
</dbReference>
<dbReference type="SUPFAM" id="SSF90257">
    <property type="entry name" value="Myosin rod fragments"/>
    <property type="match status" value="4"/>
</dbReference>
<keyword evidence="8 9" id="KW-0009">Actin-binding</keyword>
<feature type="binding site" evidence="9">
    <location>
        <begin position="189"/>
        <end position="196"/>
    </location>
    <ligand>
        <name>ATP</name>
        <dbReference type="ChEBI" id="CHEBI:30616"/>
    </ligand>
</feature>
<feature type="domain" description="Myosin motor" evidence="11">
    <location>
        <begin position="95"/>
        <end position="794"/>
    </location>
</feature>
<dbReference type="InterPro" id="IPR002928">
    <property type="entry name" value="Myosin_tail"/>
</dbReference>
<dbReference type="InterPro" id="IPR001609">
    <property type="entry name" value="Myosin_head_motor_dom-like"/>
</dbReference>
<dbReference type="SMART" id="SM00242">
    <property type="entry name" value="MYSc"/>
    <property type="match status" value="1"/>
</dbReference>
<keyword evidence="14" id="KW-1185">Reference proteome</keyword>
<dbReference type="InterPro" id="IPR004009">
    <property type="entry name" value="SH3_Myosin"/>
</dbReference>
<dbReference type="PRINTS" id="PR00193">
    <property type="entry name" value="MYOSINHEAVY"/>
</dbReference>
<reference evidence="15" key="1">
    <citation type="submission" date="2016-04" db="UniProtKB">
        <authorList>
            <consortium name="WormBaseParasite"/>
        </authorList>
    </citation>
    <scope>IDENTIFICATION</scope>
</reference>
<dbReference type="GO" id="GO:0005516">
    <property type="term" value="F:calmodulin binding"/>
    <property type="evidence" value="ECO:0007669"/>
    <property type="project" value="UniProtKB-KW"/>
</dbReference>
<evidence type="ECO:0000256" key="4">
    <source>
        <dbReference type="ARBA" id="ARBA00022860"/>
    </source>
</evidence>
<dbReference type="InterPro" id="IPR036961">
    <property type="entry name" value="Kinesin_motor_dom_sf"/>
</dbReference>
<keyword evidence="3 9" id="KW-0067">ATP-binding</keyword>
<dbReference type="GO" id="GO:0007015">
    <property type="term" value="P:actin filament organization"/>
    <property type="evidence" value="ECO:0007669"/>
    <property type="project" value="TreeGrafter"/>
</dbReference>
<accession>A0A158Q9N9</accession>
<comment type="similarity">
    <text evidence="1 9">Belongs to the TRAFAC class myosin-kinesin ATPase superfamily. Myosin family.</text>
</comment>
<dbReference type="InterPro" id="IPR027417">
    <property type="entry name" value="P-loop_NTPase"/>
</dbReference>
<reference evidence="13 14" key="2">
    <citation type="submission" date="2018-10" db="EMBL/GenBank/DDBJ databases">
        <authorList>
            <consortium name="Pathogen Informatics"/>
        </authorList>
    </citation>
    <scope>NUCLEOTIDE SEQUENCE [LARGE SCALE GENOMIC DNA]</scope>
</reference>
<evidence type="ECO:0000313" key="14">
    <source>
        <dbReference type="Proteomes" id="UP000274131"/>
    </source>
</evidence>
<dbReference type="Pfam" id="PF01576">
    <property type="entry name" value="Myosin_tail_1"/>
    <property type="match status" value="2"/>
</dbReference>
<dbReference type="Gene3D" id="3.30.70.1590">
    <property type="match status" value="1"/>
</dbReference>
<dbReference type="GO" id="GO:0051015">
    <property type="term" value="F:actin filament binding"/>
    <property type="evidence" value="ECO:0007669"/>
    <property type="project" value="InterPro"/>
</dbReference>
<keyword evidence="5" id="KW-0175">Coiled coil</keyword>
<protein>
    <submittedName>
        <fullName evidence="15">Myosin motor domain-containing protein</fullName>
    </submittedName>
</protein>
<dbReference type="GO" id="GO:0060972">
    <property type="term" value="P:left/right pattern formation"/>
    <property type="evidence" value="ECO:0007669"/>
    <property type="project" value="UniProtKB-ARBA"/>
</dbReference>
<feature type="compositionally biased region" description="Polar residues" evidence="10">
    <location>
        <begin position="1996"/>
        <end position="2009"/>
    </location>
</feature>
<evidence type="ECO:0000256" key="1">
    <source>
        <dbReference type="ARBA" id="ARBA00008314"/>
    </source>
</evidence>
<sequence length="2033" mass="232921">MNLSLETAEPAPPASAEDDQLACLSVQSKPELELDSHEWAKNRYVWVPDEKEGFLLGSITKDISADVVEVKIVQTGKEGKYSLEDLQSVNPPKFEKVEDMASLTCLNEAAILHNLRQRYFSSLIYTYSGLFCVVINPYKRMPMIYSEAVIEKYRHMKLHEVPPHIFAVADTAYRKMLHEHEDQSILCTGESGAGKTENTKKVIQYLVHIAGTPHHKAGSSKKETEGSSVAHLEDQLLQANPVLEAFGNSKTVKNDNSSRFGKFIRINFDSGGIISGANIEYYLLEKSRVIRQAKQERSFHFFYQLTKGADENQKKALLLEANLGSYRYLSNGDIALPNVDDEEEFKVTVDAMRVMSFSAAEIEAVMQVASASLLIGNQEFVQDKKNTDQAILTNDTAMQKFCTLLGIPVAEVTKSFLKPRIKVGRDYVHKAQTVDQVLYAVAAITKALYERLFRWLVSRINRSLGRTTRQGTAFIGILDIAGFEIFEVNSFEQLCINYTNEKLQQLFNHTMFIREQEEYQAEGIDWDFIDFGLDLQPTIDLIEKPMGILALLDEQCVFPKATDKTLVEKLIGNHSAHPKFVTPDMKAKWDFSIVHYAGRVEYMADQWLMKNMDPLNDNVVALMQKSTSEFVALIWKDAEFASIRDTDASSSGSRIKKGMFRTAGQLYRDQLTRLMDTLNNTSPHFVRCIIPNYEKRPGVILAPLVLEQLRCNGVLEGIRICRQGYPNKVPFQEFRQRYETLLAPGAVPAGFLDSREAVRRIISALELEESSYRIGTSKVFFRAGVVAALEEKRDRTLSNLVTAFQAACKGFLARKAFQKRIVQSSAIRVIQRNGKAWARLRDWLWWRLFLTVKPLLEVTRTDQLLASKDEELRVKTDALSQKETEMAEISTRLEQALAERTKLQEQLQAEALEKVDLEEVRDQLQARRDLLEEEVKSLTHQLEETDEKVKQLSDEGKQLKDSLAEMEEKLQEETTSKDSLQKEKSSLEQKLKAITEEQNDLTDDHQKVNLIKEKTVMDERLTELREKLAAEEEKAKQMAKAKAKLEAAIGELESSVSQEKAARTSGDSERKNMAKEISDLREGNDGLQKQLEEVNVTLRSKIDELQKTLTQCDELNTQTQTMSKQLREATAELQETKDDLENERTMRYCVTLWFNNSDHFKQYFRQKAEKSKRDYAEELEALKQELLETQDKTLATDQLRAEREQQFSVLKKELESVTTAGEQRLEEMKRKHVEEVDALNEQMEQVIKQKQQLNKAKDRLESELAEKVAMLEQNQSVRAEMDRRRKAADASISEQQSRIKDLENERDSLSSTVSKLQNELEQTRSALESSEGDVKGLEKKASGLNNQLEEAVEIQKDQQEQLRKWREKCTGIEEDMNELTEQYEDEQNTRQKLEKELSTVKQQFADEKRKIEEFLEEGVEEMKRKAEKEIVSWKTRCEELEESLSRSEKGKKKKEDMVVELDTMRAQFREMEKKQRKFDQQLAEEKSEVAKATAEVDQLSQELRERESKTLVMANEMSAIAQRLEEAEKAKRTLQMDLDSIVSAKEDTEKTVPELERARRLLENELEKARDEITELEDSLQIAEDARLRTEINLQQAKTELEKALSDREETEDEKQELEAEKRAKTTALQQKKKADAEIARVQTDVENLTRAKEDLGRQLRKASGTVKELQQSVIDLQAQRDNAVVQSKDFEKKVRSLETEVSQLGDANADLVAAKRKVEVERDELVEELAGKPGFPTEEKKRYEDQIEALMEELEEERGNVEVTNDKLKKTQLQVNFLLYYAWNAVSLLLRFVAESSARINRKISFLQVEALTSEVSVERSANEQAEGKIRSLERKNQELTQKVLKSFILKNVKIAELESAVAGRIKAQLAQLESKLQAAESECDRETQDKNAALRQCRRLEKKIAEANASYEEERRKTEQAKSTVDRIQARMKQTRKQIEDLEEEISRERMKARQLQRTIDELNETNENLARENSQLKTSVTLSRRAGKGRSGTRFTSECGRSSRNYGSELDFLQDSGSTAGSTGQAEEDD</sequence>
<dbReference type="PANTHER" id="PTHR13140">
    <property type="entry name" value="MYOSIN"/>
    <property type="match status" value="1"/>
</dbReference>
<dbReference type="Proteomes" id="UP000274131">
    <property type="component" value="Unassembled WGS sequence"/>
</dbReference>
<evidence type="ECO:0000256" key="6">
    <source>
        <dbReference type="ARBA" id="ARBA00023123"/>
    </source>
</evidence>
<dbReference type="Gene3D" id="1.10.10.820">
    <property type="match status" value="1"/>
</dbReference>
<dbReference type="InterPro" id="IPR008989">
    <property type="entry name" value="Myosin_S1_N"/>
</dbReference>
<evidence type="ECO:0000256" key="7">
    <source>
        <dbReference type="ARBA" id="ARBA00023175"/>
    </source>
</evidence>
<evidence type="ECO:0000313" key="15">
    <source>
        <dbReference type="WBParaSite" id="EVEC_0000266801-mRNA-1"/>
    </source>
</evidence>
<evidence type="ECO:0000256" key="5">
    <source>
        <dbReference type="ARBA" id="ARBA00023054"/>
    </source>
</evidence>
<feature type="compositionally biased region" description="Basic and acidic residues" evidence="10">
    <location>
        <begin position="1297"/>
        <end position="1308"/>
    </location>
</feature>
<keyword evidence="7 9" id="KW-0505">Motor protein</keyword>
<dbReference type="PROSITE" id="PS51456">
    <property type="entry name" value="MYOSIN_MOTOR"/>
    <property type="match status" value="1"/>
</dbReference>
<dbReference type="GO" id="GO:0005524">
    <property type="term" value="F:ATP binding"/>
    <property type="evidence" value="ECO:0007669"/>
    <property type="project" value="UniProtKB-UniRule"/>
</dbReference>
<feature type="region of interest" description="Disordered" evidence="10">
    <location>
        <begin position="1279"/>
        <end position="1311"/>
    </location>
</feature>
<dbReference type="WBParaSite" id="EVEC_0000266801-mRNA-1">
    <property type="protein sequence ID" value="EVEC_0000266801-mRNA-1"/>
    <property type="gene ID" value="EVEC_0000266801"/>
</dbReference>
<dbReference type="FunFam" id="3.40.850.10:FF:000101">
    <property type="entry name" value="Slow myosin heavy chain 2"/>
    <property type="match status" value="1"/>
</dbReference>
<evidence type="ECO:0000259" key="12">
    <source>
        <dbReference type="PROSITE" id="PS51844"/>
    </source>
</evidence>
<dbReference type="FunFam" id="1.10.10.820:FF:000001">
    <property type="entry name" value="Myosin heavy chain"/>
    <property type="match status" value="1"/>
</dbReference>
<dbReference type="FunFam" id="1.20.5.4820:FF:000002">
    <property type="entry name" value="Myosin heavy chain 10"/>
    <property type="match status" value="1"/>
</dbReference>
<dbReference type="Gene3D" id="1.20.58.530">
    <property type="match status" value="1"/>
</dbReference>
<dbReference type="EMBL" id="UXUI01007369">
    <property type="protein sequence ID" value="VDD87233.1"/>
    <property type="molecule type" value="Genomic_DNA"/>
</dbReference>
<feature type="region of interest" description="Disordered" evidence="10">
    <location>
        <begin position="1601"/>
        <end position="1636"/>
    </location>
</feature>
<dbReference type="GO" id="GO:0000146">
    <property type="term" value="F:microfilament motor activity"/>
    <property type="evidence" value="ECO:0007669"/>
    <property type="project" value="TreeGrafter"/>
</dbReference>
<dbReference type="PROSITE" id="PS51844">
    <property type="entry name" value="SH3_LIKE"/>
    <property type="match status" value="1"/>
</dbReference>
<proteinExistence type="inferred from homology"/>
<dbReference type="Gene3D" id="1.20.5.340">
    <property type="match status" value="2"/>
</dbReference>
<dbReference type="Gene3D" id="4.10.270.10">
    <property type="entry name" value="Myosin, subunit A"/>
    <property type="match status" value="1"/>
</dbReference>
<organism evidence="15">
    <name type="scientific">Enterobius vermicularis</name>
    <name type="common">Human pinworm</name>
    <dbReference type="NCBI Taxonomy" id="51028"/>
    <lineage>
        <taxon>Eukaryota</taxon>
        <taxon>Metazoa</taxon>
        <taxon>Ecdysozoa</taxon>
        <taxon>Nematoda</taxon>
        <taxon>Chromadorea</taxon>
        <taxon>Rhabditida</taxon>
        <taxon>Spirurina</taxon>
        <taxon>Oxyuridomorpha</taxon>
        <taxon>Oxyuroidea</taxon>
        <taxon>Oxyuridae</taxon>
        <taxon>Enterobius</taxon>
    </lineage>
</organism>
<dbReference type="FunFam" id="1.20.58.530:FF:000003">
    <property type="entry name" value="Myosin heavy chain 10"/>
    <property type="match status" value="1"/>
</dbReference>
<keyword evidence="4" id="KW-0112">Calmodulin-binding</keyword>
<evidence type="ECO:0000256" key="8">
    <source>
        <dbReference type="ARBA" id="ARBA00023203"/>
    </source>
</evidence>
<dbReference type="GO" id="GO:0016020">
    <property type="term" value="C:membrane"/>
    <property type="evidence" value="ECO:0007669"/>
    <property type="project" value="TreeGrafter"/>
</dbReference>
<feature type="region of interest" description="Disordered" evidence="10">
    <location>
        <begin position="1"/>
        <end position="20"/>
    </location>
</feature>
<evidence type="ECO:0000256" key="3">
    <source>
        <dbReference type="ARBA" id="ARBA00022840"/>
    </source>
</evidence>
<evidence type="ECO:0000256" key="2">
    <source>
        <dbReference type="ARBA" id="ARBA00022741"/>
    </source>
</evidence>
<dbReference type="OrthoDB" id="10055605at2759"/>
<name>A0A158Q9N9_ENTVE</name>
<dbReference type="Pfam" id="PF00063">
    <property type="entry name" value="Myosin_head"/>
    <property type="match status" value="1"/>
</dbReference>
<feature type="region of interest" description="Actin-binding" evidence="9">
    <location>
        <begin position="671"/>
        <end position="693"/>
    </location>
</feature>
<dbReference type="GO" id="GO:0016459">
    <property type="term" value="C:myosin complex"/>
    <property type="evidence" value="ECO:0007669"/>
    <property type="project" value="UniProtKB-KW"/>
</dbReference>
<dbReference type="GO" id="GO:0005863">
    <property type="term" value="C:striated muscle myosin thick filament"/>
    <property type="evidence" value="ECO:0007669"/>
    <property type="project" value="UniProtKB-ARBA"/>
</dbReference>
<keyword evidence="2 9" id="KW-0547">Nucleotide-binding</keyword>
<dbReference type="STRING" id="51028.A0A158Q9N9"/>
<dbReference type="PROSITE" id="PS50096">
    <property type="entry name" value="IQ"/>
    <property type="match status" value="1"/>
</dbReference>
<feature type="compositionally biased region" description="Polar residues" evidence="10">
    <location>
        <begin position="2018"/>
        <end position="2033"/>
    </location>
</feature>
<keyword evidence="6 9" id="KW-0518">Myosin</keyword>
<feature type="region of interest" description="Disordered" evidence="10">
    <location>
        <begin position="1967"/>
        <end position="2033"/>
    </location>
</feature>
<gene>
    <name evidence="13" type="ORF">EVEC_LOCUS2376</name>
</gene>
<evidence type="ECO:0000259" key="11">
    <source>
        <dbReference type="PROSITE" id="PS51456"/>
    </source>
</evidence>
<feature type="domain" description="Myosin N-terminal SH3-like" evidence="12">
    <location>
        <begin position="40"/>
        <end position="91"/>
    </location>
</feature>
<dbReference type="Gene3D" id="1.20.120.720">
    <property type="entry name" value="Myosin VI head, motor domain, U50 subdomain"/>
    <property type="match status" value="1"/>
</dbReference>
<evidence type="ECO:0000313" key="13">
    <source>
        <dbReference type="EMBL" id="VDD87233.1"/>
    </source>
</evidence>
<dbReference type="GO" id="GO:0045177">
    <property type="term" value="C:apical part of cell"/>
    <property type="evidence" value="ECO:0007669"/>
    <property type="project" value="UniProtKB-ARBA"/>
</dbReference>
<evidence type="ECO:0000256" key="9">
    <source>
        <dbReference type="PROSITE-ProRule" id="PRU00782"/>
    </source>
</evidence>
<evidence type="ECO:0000256" key="10">
    <source>
        <dbReference type="SAM" id="MobiDB-lite"/>
    </source>
</evidence>
<feature type="compositionally biased region" description="Polar residues" evidence="10">
    <location>
        <begin position="1968"/>
        <end position="1985"/>
    </location>
</feature>
<dbReference type="SUPFAM" id="SSF52540">
    <property type="entry name" value="P-loop containing nucleoside triphosphate hydrolases"/>
    <property type="match status" value="1"/>
</dbReference>
<dbReference type="Gene3D" id="2.30.30.360">
    <property type="entry name" value="Myosin S1 fragment, N-terminal"/>
    <property type="match status" value="1"/>
</dbReference>
<dbReference type="Pfam" id="PF02736">
    <property type="entry name" value="Myosin_N"/>
    <property type="match status" value="1"/>
</dbReference>
<dbReference type="CDD" id="cd01377">
    <property type="entry name" value="MYSc_class_II"/>
    <property type="match status" value="1"/>
</dbReference>
<dbReference type="PANTHER" id="PTHR13140:SF857">
    <property type="entry name" value="MYOSIN-11"/>
    <property type="match status" value="1"/>
</dbReference>
<dbReference type="Gene3D" id="1.10.287.1490">
    <property type="match status" value="2"/>
</dbReference>